<dbReference type="FunFam" id="2.40.10.10:FF:000039">
    <property type="entry name" value="Brain-specific serine protease 4"/>
    <property type="match status" value="1"/>
</dbReference>
<feature type="signal peptide" evidence="3">
    <location>
        <begin position="1"/>
        <end position="20"/>
    </location>
</feature>
<feature type="domain" description="Peptidase S1" evidence="4">
    <location>
        <begin position="44"/>
        <end position="286"/>
    </location>
</feature>
<name>Q2VPP0_XENLA</name>
<dbReference type="InterPro" id="IPR001254">
    <property type="entry name" value="Trypsin_dom"/>
</dbReference>
<dbReference type="PROSITE" id="PS50240">
    <property type="entry name" value="TRYPSIN_DOM"/>
    <property type="match status" value="1"/>
</dbReference>
<dbReference type="GO" id="GO:0004252">
    <property type="term" value="F:serine-type endopeptidase activity"/>
    <property type="evidence" value="ECO:0007669"/>
    <property type="project" value="InterPro"/>
</dbReference>
<dbReference type="EMBL" id="BC108473">
    <property type="protein sequence ID" value="AAI08474.1"/>
    <property type="molecule type" value="mRNA"/>
</dbReference>
<feature type="chain" id="PRO_5004217937" evidence="3">
    <location>
        <begin position="21"/>
        <end position="363"/>
    </location>
</feature>
<dbReference type="PANTHER" id="PTHR24253">
    <property type="entry name" value="TRANSMEMBRANE PROTEASE SERINE"/>
    <property type="match status" value="1"/>
</dbReference>
<organism evidence="5">
    <name type="scientific">Xenopus laevis</name>
    <name type="common">African clawed frog</name>
    <dbReference type="NCBI Taxonomy" id="8355"/>
    <lineage>
        <taxon>Eukaryota</taxon>
        <taxon>Metazoa</taxon>
        <taxon>Chordata</taxon>
        <taxon>Craniata</taxon>
        <taxon>Vertebrata</taxon>
        <taxon>Euteleostomi</taxon>
        <taxon>Amphibia</taxon>
        <taxon>Batrachia</taxon>
        <taxon>Anura</taxon>
        <taxon>Pipoidea</taxon>
        <taxon>Pipidae</taxon>
        <taxon>Xenopodinae</taxon>
        <taxon>Xenopus</taxon>
        <taxon>Xenopus</taxon>
    </lineage>
</organism>
<dbReference type="SMART" id="SM00020">
    <property type="entry name" value="Tryp_SPc"/>
    <property type="match status" value="1"/>
</dbReference>
<evidence type="ECO:0000256" key="1">
    <source>
        <dbReference type="ARBA" id="ARBA00023157"/>
    </source>
</evidence>
<dbReference type="PRINTS" id="PR00722">
    <property type="entry name" value="CHYMOTRYPSIN"/>
</dbReference>
<dbReference type="SUPFAM" id="SSF50494">
    <property type="entry name" value="Trypsin-like serine proteases"/>
    <property type="match status" value="1"/>
</dbReference>
<dbReference type="InterPro" id="IPR009003">
    <property type="entry name" value="Peptidase_S1_PA"/>
</dbReference>
<keyword evidence="2" id="KW-0378">Hydrolase</keyword>
<dbReference type="PROSITE" id="PS00134">
    <property type="entry name" value="TRYPSIN_HIS"/>
    <property type="match status" value="1"/>
</dbReference>
<dbReference type="Gene3D" id="2.40.10.10">
    <property type="entry name" value="Trypsin-like serine proteases"/>
    <property type="match status" value="2"/>
</dbReference>
<keyword evidence="2" id="KW-0645">Protease</keyword>
<dbReference type="PANTHER" id="PTHR24253:SF170">
    <property type="entry name" value="PEPTIDASE S1 DOMAIN-CONTAINING PROTEIN"/>
    <property type="match status" value="1"/>
</dbReference>
<keyword evidence="2" id="KW-0720">Serine protease</keyword>
<keyword evidence="1" id="KW-1015">Disulfide bond</keyword>
<evidence type="ECO:0000256" key="2">
    <source>
        <dbReference type="RuleBase" id="RU363034"/>
    </source>
</evidence>
<dbReference type="GO" id="GO:0006508">
    <property type="term" value="P:proteolysis"/>
    <property type="evidence" value="ECO:0007669"/>
    <property type="project" value="UniProtKB-KW"/>
</dbReference>
<dbReference type="InterPro" id="IPR033116">
    <property type="entry name" value="TRYPSIN_SER"/>
</dbReference>
<dbReference type="InterPro" id="IPR043504">
    <property type="entry name" value="Peptidase_S1_PA_chymotrypsin"/>
</dbReference>
<dbReference type="AlphaFoldDB" id="Q2VPP0"/>
<evidence type="ECO:0000256" key="3">
    <source>
        <dbReference type="SAM" id="SignalP"/>
    </source>
</evidence>
<evidence type="ECO:0000259" key="4">
    <source>
        <dbReference type="PROSITE" id="PS50240"/>
    </source>
</evidence>
<reference evidence="5" key="1">
    <citation type="submission" date="2005-11" db="EMBL/GenBank/DDBJ databases">
        <authorList>
            <consortium name="NIH - Xenopus Gene Collection (XGC) project"/>
        </authorList>
    </citation>
    <scope>NUCLEOTIDE SEQUENCE [LARGE SCALE MRNA]</scope>
    <source>
        <tissue evidence="5">Embryo</tissue>
    </source>
</reference>
<evidence type="ECO:0000313" key="5">
    <source>
        <dbReference type="EMBL" id="AAI08474.1"/>
    </source>
</evidence>
<gene>
    <name evidence="5" type="primary">MGC68910</name>
</gene>
<protein>
    <submittedName>
        <fullName evidence="5">MGC68910 protein</fullName>
    </submittedName>
</protein>
<accession>Q2VPP0</accession>
<dbReference type="InterPro" id="IPR001314">
    <property type="entry name" value="Peptidase_S1A"/>
</dbReference>
<sequence length="363" mass="39581">MLGFLSLMLILLHETGSAGAASLSSSEETYALSVCGAPMVSERIVGGTDSKKGEWPWQISLSYKGEPVCGGSLIANSWILTAAHCFDSQNVSQYKVYLGVYRLSLLQNPNTVSRSVKRIIIHPDYQFEGSNGDIALIEMDQPVTFTPYILPACLPPPAALLPAGVKCWVTGWGDIKEGQPLGNPKTLQKATVSLIDWHSCESMYETSLGYKPNVPFILDDMFCAGYKEGKVDACQGDSGGPLVCRVNNTWWQYGIVSWGIGCGQANQPGVYTKVQYYDAWIKQYITSVQINKSASSSAVDMTKLLEQSMNRSVEFLETTNITTNSSGASLELVKALGGGAHNQAWSHLTISLSLMYFCLSHLW</sequence>
<keyword evidence="3" id="KW-0732">Signal</keyword>
<dbReference type="Pfam" id="PF00089">
    <property type="entry name" value="Trypsin"/>
    <property type="match status" value="1"/>
</dbReference>
<dbReference type="MEROPS" id="S01.074"/>
<dbReference type="InterPro" id="IPR018114">
    <property type="entry name" value="TRYPSIN_HIS"/>
</dbReference>
<dbReference type="PROSITE" id="PS00135">
    <property type="entry name" value="TRYPSIN_SER"/>
    <property type="match status" value="1"/>
</dbReference>
<dbReference type="CDD" id="cd00190">
    <property type="entry name" value="Tryp_SPc"/>
    <property type="match status" value="1"/>
</dbReference>
<proteinExistence type="evidence at transcript level"/>